<reference evidence="1" key="1">
    <citation type="journal article" date="2023" name="G3 (Bethesda)">
        <title>Whole genome assembly and annotation of the endangered Caribbean coral Acropora cervicornis.</title>
        <authorList>
            <person name="Selwyn J.D."/>
            <person name="Vollmer S.V."/>
        </authorList>
    </citation>
    <scope>NUCLEOTIDE SEQUENCE</scope>
    <source>
        <strain evidence="1">K2</strain>
    </source>
</reference>
<evidence type="ECO:0000313" key="2">
    <source>
        <dbReference type="Proteomes" id="UP001249851"/>
    </source>
</evidence>
<dbReference type="EMBL" id="JARQWQ010000296">
    <property type="protein sequence ID" value="KAK2546755.1"/>
    <property type="molecule type" value="Genomic_DNA"/>
</dbReference>
<evidence type="ECO:0000313" key="1">
    <source>
        <dbReference type="EMBL" id="KAK2546755.1"/>
    </source>
</evidence>
<reference evidence="1" key="2">
    <citation type="journal article" date="2023" name="Science">
        <title>Genomic signatures of disease resistance in endangered staghorn corals.</title>
        <authorList>
            <person name="Vollmer S.V."/>
            <person name="Selwyn J.D."/>
            <person name="Despard B.A."/>
            <person name="Roesel C.L."/>
        </authorList>
    </citation>
    <scope>NUCLEOTIDE SEQUENCE</scope>
    <source>
        <strain evidence="1">K2</strain>
    </source>
</reference>
<proteinExistence type="predicted"/>
<keyword evidence="2" id="KW-1185">Reference proteome</keyword>
<organism evidence="1 2">
    <name type="scientific">Acropora cervicornis</name>
    <name type="common">Staghorn coral</name>
    <dbReference type="NCBI Taxonomy" id="6130"/>
    <lineage>
        <taxon>Eukaryota</taxon>
        <taxon>Metazoa</taxon>
        <taxon>Cnidaria</taxon>
        <taxon>Anthozoa</taxon>
        <taxon>Hexacorallia</taxon>
        <taxon>Scleractinia</taxon>
        <taxon>Astrocoeniina</taxon>
        <taxon>Acroporidae</taxon>
        <taxon>Acropora</taxon>
    </lineage>
</organism>
<accession>A0AAD9UR57</accession>
<protein>
    <submittedName>
        <fullName evidence="1">Uncharacterized protein</fullName>
    </submittedName>
</protein>
<comment type="caution">
    <text evidence="1">The sequence shown here is derived from an EMBL/GenBank/DDBJ whole genome shotgun (WGS) entry which is preliminary data.</text>
</comment>
<name>A0AAD9UR57_ACRCE</name>
<gene>
    <name evidence="1" type="ORF">P5673_033601</name>
</gene>
<dbReference type="Proteomes" id="UP001249851">
    <property type="component" value="Unassembled WGS sequence"/>
</dbReference>
<dbReference type="AlphaFoldDB" id="A0AAD9UR57"/>
<sequence length="64" mass="7248">MEDKTAPDNSVVFEEQAVILISHLEKRIDKGVFDIMPFISRCALEVICALVSKEDLTILDLEQK</sequence>